<organism evidence="5 6">
    <name type="scientific">Amphibacillus indicireducens</name>
    <dbReference type="NCBI Taxonomy" id="1076330"/>
    <lineage>
        <taxon>Bacteria</taxon>
        <taxon>Bacillati</taxon>
        <taxon>Bacillota</taxon>
        <taxon>Bacilli</taxon>
        <taxon>Bacillales</taxon>
        <taxon>Bacillaceae</taxon>
        <taxon>Amphibacillus</taxon>
    </lineage>
</organism>
<evidence type="ECO:0000259" key="4">
    <source>
        <dbReference type="SMART" id="SM00646"/>
    </source>
</evidence>
<accession>A0ABP7VKC3</accession>
<evidence type="ECO:0000313" key="5">
    <source>
        <dbReference type="EMBL" id="GAA4069192.1"/>
    </source>
</evidence>
<sequence>MRHMKKTWIGLLLLTLFCLSPLTSQAELVLEDSESNTFIDGEAVDQSQVSSLVELGEHADEEIVNKESNSDKTDIAESETKQNKEKPQARDESETVGDEQIEGVYIEDMSEPEINQNDMEPDEDASETKEVVEVEEEAIQPRAFSLNNTPSVFQKGDRHPTISDLKVKLNRVGFSGITVTDLFGDYMERKVKEFQAYYGLSQNGRLDRPTIQKLEEVYNSPFQLGQRHNDIKDIKRKLNQLGFSGITVTTFYGEYMEDRVKDFQRAYGLKANGIVDEVTLNRLNAEASKTDFRVGDRHPNISEIKVKLNRIGFSGILVTDYYGDYTADRVRDFQRYYGLSVTGRTDRATIQKLDEVYYSPFQMNQRHDDTPEIKRMLNQLGFGGITVTTLYGAYMERKVLEFQESQGLVENGIVDAVTLDRLEELTSVTVFQKGNRHPAISEFKVKLNRVGFSGILVTDYFGDYTEDRVKDFQAYYGIPVTGKMDAQTSLKLDEVYNSPFQLNNRHVEINEIKHNLNLFGYGRILVTSLYGSYMEEQVKLFQRDHGLIVNGIVDEVTYKKINDIANEKVVKIFLDPGHGGRDPGGQGYGLDEKDVVLDIALKLADILQNQYLYVDINLSRETDRFIELEDRSKMANAWGADFFLSIHTNAHNGTTSGFETFIHSGNVSQETRARQITIHNYIMKNLSAIDRGQKTANFSVLRNTSMPALLVEYLFIDNYAENQLLRTSSYRSHLAQITAEAIAQSFGLERR</sequence>
<dbReference type="Gene3D" id="3.40.630.40">
    <property type="entry name" value="Zn-dependent exopeptidases"/>
    <property type="match status" value="1"/>
</dbReference>
<keyword evidence="3" id="KW-0732">Signal</keyword>
<dbReference type="PANTHER" id="PTHR30404:SF0">
    <property type="entry name" value="N-ACETYLMURAMOYL-L-ALANINE AMIDASE AMIC"/>
    <property type="match status" value="1"/>
</dbReference>
<dbReference type="InterPro" id="IPR036365">
    <property type="entry name" value="PGBD-like_sf"/>
</dbReference>
<dbReference type="Proteomes" id="UP001501734">
    <property type="component" value="Unassembled WGS sequence"/>
</dbReference>
<proteinExistence type="predicted"/>
<dbReference type="PANTHER" id="PTHR30404">
    <property type="entry name" value="N-ACETYLMURAMOYL-L-ALANINE AMIDASE"/>
    <property type="match status" value="1"/>
</dbReference>
<name>A0ABP7VKC3_9BACI</name>
<dbReference type="InterPro" id="IPR002508">
    <property type="entry name" value="MurNAc-LAA_cat"/>
</dbReference>
<dbReference type="Gene3D" id="1.10.101.10">
    <property type="entry name" value="PGBD-like superfamily/PGBD"/>
    <property type="match status" value="6"/>
</dbReference>
<reference evidence="6" key="1">
    <citation type="journal article" date="2019" name="Int. J. Syst. Evol. Microbiol.">
        <title>The Global Catalogue of Microorganisms (GCM) 10K type strain sequencing project: providing services to taxonomists for standard genome sequencing and annotation.</title>
        <authorList>
            <consortium name="The Broad Institute Genomics Platform"/>
            <consortium name="The Broad Institute Genome Sequencing Center for Infectious Disease"/>
            <person name="Wu L."/>
            <person name="Ma J."/>
        </authorList>
    </citation>
    <scope>NUCLEOTIDE SEQUENCE [LARGE SCALE GENOMIC DNA]</scope>
    <source>
        <strain evidence="6">JCM 17250</strain>
    </source>
</reference>
<dbReference type="SUPFAM" id="SSF47090">
    <property type="entry name" value="PGBD-like"/>
    <property type="match status" value="6"/>
</dbReference>
<evidence type="ECO:0000256" key="1">
    <source>
        <dbReference type="ARBA" id="ARBA00022801"/>
    </source>
</evidence>
<evidence type="ECO:0000313" key="6">
    <source>
        <dbReference type="Proteomes" id="UP001501734"/>
    </source>
</evidence>
<feature type="chain" id="PRO_5046338145" description="MurNAc-LAA domain-containing protein" evidence="3">
    <location>
        <begin position="27"/>
        <end position="751"/>
    </location>
</feature>
<dbReference type="InterPro" id="IPR050695">
    <property type="entry name" value="N-acetylmuramoyl_amidase_3"/>
</dbReference>
<evidence type="ECO:0000256" key="2">
    <source>
        <dbReference type="SAM" id="MobiDB-lite"/>
    </source>
</evidence>
<evidence type="ECO:0000256" key="3">
    <source>
        <dbReference type="SAM" id="SignalP"/>
    </source>
</evidence>
<comment type="caution">
    <text evidence="5">The sequence shown here is derived from an EMBL/GenBank/DDBJ whole genome shotgun (WGS) entry which is preliminary data.</text>
</comment>
<dbReference type="SUPFAM" id="SSF53187">
    <property type="entry name" value="Zn-dependent exopeptidases"/>
    <property type="match status" value="1"/>
</dbReference>
<keyword evidence="6" id="KW-1185">Reference proteome</keyword>
<dbReference type="Pfam" id="PF01471">
    <property type="entry name" value="PG_binding_1"/>
    <property type="match status" value="6"/>
</dbReference>
<feature type="signal peptide" evidence="3">
    <location>
        <begin position="1"/>
        <end position="26"/>
    </location>
</feature>
<dbReference type="Pfam" id="PF01520">
    <property type="entry name" value="Amidase_3"/>
    <property type="match status" value="1"/>
</dbReference>
<feature type="region of interest" description="Disordered" evidence="2">
    <location>
        <begin position="65"/>
        <end position="101"/>
    </location>
</feature>
<gene>
    <name evidence="5" type="ORF">GCM10022410_13850</name>
</gene>
<dbReference type="InterPro" id="IPR036366">
    <property type="entry name" value="PGBDSf"/>
</dbReference>
<protein>
    <recommendedName>
        <fullName evidence="4">MurNAc-LAA domain-containing protein</fullName>
    </recommendedName>
</protein>
<feature type="domain" description="MurNAc-LAA" evidence="4">
    <location>
        <begin position="632"/>
        <end position="743"/>
    </location>
</feature>
<dbReference type="EMBL" id="BAABDL010000073">
    <property type="protein sequence ID" value="GAA4069192.1"/>
    <property type="molecule type" value="Genomic_DNA"/>
</dbReference>
<keyword evidence="1" id="KW-0378">Hydrolase</keyword>
<dbReference type="SMART" id="SM00646">
    <property type="entry name" value="Ami_3"/>
    <property type="match status" value="1"/>
</dbReference>
<feature type="compositionally biased region" description="Basic and acidic residues" evidence="2">
    <location>
        <begin position="65"/>
        <end position="93"/>
    </location>
</feature>
<dbReference type="InterPro" id="IPR002477">
    <property type="entry name" value="Peptidoglycan-bd-like"/>
</dbReference>
<dbReference type="CDD" id="cd02696">
    <property type="entry name" value="MurNAc-LAA"/>
    <property type="match status" value="1"/>
</dbReference>